<feature type="region of interest" description="Disordered" evidence="1">
    <location>
        <begin position="1"/>
        <end position="31"/>
    </location>
</feature>
<accession>A0A4D6NBZ7</accession>
<dbReference type="EMBL" id="CP039354">
    <property type="protein sequence ID" value="QCE11226.1"/>
    <property type="molecule type" value="Genomic_DNA"/>
</dbReference>
<dbReference type="Proteomes" id="UP000501690">
    <property type="component" value="Linkage Group LG10"/>
</dbReference>
<keyword evidence="4" id="KW-1185">Reference proteome</keyword>
<sequence length="62" mass="7300">MSQRNNDDGWSKKKKMQWRWKPPRRCSGGAGGMKGWRVVEEWIRCVGRSEKKKKCRTFATAV</sequence>
<gene>
    <name evidence="2" type="ORF">DEO72_LG10g2458</name>
    <name evidence="3" type="ORF">DEO72_LG10g2459</name>
</gene>
<dbReference type="AlphaFoldDB" id="A0A4D6NBZ7"/>
<organism evidence="3 4">
    <name type="scientific">Vigna unguiculata</name>
    <name type="common">Cowpea</name>
    <dbReference type="NCBI Taxonomy" id="3917"/>
    <lineage>
        <taxon>Eukaryota</taxon>
        <taxon>Viridiplantae</taxon>
        <taxon>Streptophyta</taxon>
        <taxon>Embryophyta</taxon>
        <taxon>Tracheophyta</taxon>
        <taxon>Spermatophyta</taxon>
        <taxon>Magnoliopsida</taxon>
        <taxon>eudicotyledons</taxon>
        <taxon>Gunneridae</taxon>
        <taxon>Pentapetalae</taxon>
        <taxon>rosids</taxon>
        <taxon>fabids</taxon>
        <taxon>Fabales</taxon>
        <taxon>Fabaceae</taxon>
        <taxon>Papilionoideae</taxon>
        <taxon>50 kb inversion clade</taxon>
        <taxon>NPAAA clade</taxon>
        <taxon>indigoferoid/millettioid clade</taxon>
        <taxon>Phaseoleae</taxon>
        <taxon>Vigna</taxon>
    </lineage>
</organism>
<feature type="compositionally biased region" description="Basic and acidic residues" evidence="1">
    <location>
        <begin position="1"/>
        <end position="11"/>
    </location>
</feature>
<evidence type="ECO:0000313" key="4">
    <source>
        <dbReference type="Proteomes" id="UP000501690"/>
    </source>
</evidence>
<evidence type="ECO:0000256" key="1">
    <source>
        <dbReference type="SAM" id="MobiDB-lite"/>
    </source>
</evidence>
<reference evidence="3 4" key="1">
    <citation type="submission" date="2019-04" db="EMBL/GenBank/DDBJ databases">
        <title>An improved genome assembly and genetic linkage map for asparagus bean, Vigna unguiculata ssp. sesquipedialis.</title>
        <authorList>
            <person name="Xia Q."/>
            <person name="Zhang R."/>
            <person name="Dong Y."/>
        </authorList>
    </citation>
    <scope>NUCLEOTIDE SEQUENCE [LARGE SCALE GENOMIC DNA]</scope>
    <source>
        <tissue evidence="3">Leaf</tissue>
    </source>
</reference>
<evidence type="ECO:0000313" key="2">
    <source>
        <dbReference type="EMBL" id="QCE11225.1"/>
    </source>
</evidence>
<name>A0A4D6NBZ7_VIGUN</name>
<protein>
    <submittedName>
        <fullName evidence="3">Uncharacterized protein</fullName>
    </submittedName>
</protein>
<dbReference type="EMBL" id="CP039354">
    <property type="protein sequence ID" value="QCE11225.1"/>
    <property type="molecule type" value="Genomic_DNA"/>
</dbReference>
<proteinExistence type="predicted"/>
<evidence type="ECO:0000313" key="3">
    <source>
        <dbReference type="EMBL" id="QCE11226.1"/>
    </source>
</evidence>
<feature type="compositionally biased region" description="Basic residues" evidence="1">
    <location>
        <begin position="12"/>
        <end position="24"/>
    </location>
</feature>